<proteinExistence type="inferred from homology"/>
<dbReference type="SUPFAM" id="SSF50630">
    <property type="entry name" value="Acid proteases"/>
    <property type="match status" value="1"/>
</dbReference>
<dbReference type="PROSITE" id="PS51767">
    <property type="entry name" value="PEPTIDASE_A1"/>
    <property type="match status" value="1"/>
</dbReference>
<dbReference type="PRINTS" id="PR00792">
    <property type="entry name" value="PEPSIN"/>
</dbReference>
<evidence type="ECO:0000256" key="4">
    <source>
        <dbReference type="ARBA" id="ARBA00022801"/>
    </source>
</evidence>
<comment type="similarity">
    <text evidence="1">Belongs to the peptidase A1 family.</text>
</comment>
<dbReference type="InterPro" id="IPR021109">
    <property type="entry name" value="Peptidase_aspartic_dom_sf"/>
</dbReference>
<dbReference type="PANTHER" id="PTHR13683:SF375">
    <property type="entry name" value="PEPTIDASE A1 DOMAIN-CONTAINING PROTEIN"/>
    <property type="match status" value="1"/>
</dbReference>
<comment type="caution">
    <text evidence="7">The sequence shown here is derived from an EMBL/GenBank/DDBJ whole genome shotgun (WGS) entry which is preliminary data.</text>
</comment>
<dbReference type="InterPro" id="IPR033121">
    <property type="entry name" value="PEPTIDASE_A1"/>
</dbReference>
<dbReference type="PANTHER" id="PTHR13683">
    <property type="entry name" value="ASPARTYL PROTEASES"/>
    <property type="match status" value="1"/>
</dbReference>
<evidence type="ECO:0000313" key="7">
    <source>
        <dbReference type="EMBL" id="CAK9027363.1"/>
    </source>
</evidence>
<reference evidence="7 8" key="1">
    <citation type="submission" date="2024-02" db="EMBL/GenBank/DDBJ databases">
        <authorList>
            <person name="Chen Y."/>
            <person name="Shah S."/>
            <person name="Dougan E. K."/>
            <person name="Thang M."/>
            <person name="Chan C."/>
        </authorList>
    </citation>
    <scope>NUCLEOTIDE SEQUENCE [LARGE SCALE GENOMIC DNA]</scope>
</reference>
<sequence>MALKDWFIRLSLLGHWITSLGIPPPPDQVQRTVLFGNINAFAYYFAELLVGSPQQPVSVIVDTGSALCGFPCEDCGHCGQHLNPPFDMKKSTTSKVLPCGIGCDRCIDGKCGYLESYTEGSSISGLWFRDLVMLNGSDQDNQPVFASLGCHTDERKLFYTQKVNGILGLAPHRITGKSNVLKDLYQDKAHVNHEIFAFCLAEWGGLLTVGGYDPSFVVPGHRLQWLPMHAAGYFGVTLQKLSCGLQVVGTQLDFGTTVLDSGTTFTYLPEQVYNALLTALKTQCANIQCNARAVQDNCWEIVSGAFPNVTLELANGPNGVVAIQWLAHAYMFRRKANIWCYAFANNGMSKETETVLGISFFLHQTVVFDTSQSKLGIAESKCPESHYQTRSGRPAQARAAALRVVSTLETSLSELVWLVGVKDMERGGTGR</sequence>
<organism evidence="7 8">
    <name type="scientific">Durusdinium trenchii</name>
    <dbReference type="NCBI Taxonomy" id="1381693"/>
    <lineage>
        <taxon>Eukaryota</taxon>
        <taxon>Sar</taxon>
        <taxon>Alveolata</taxon>
        <taxon>Dinophyceae</taxon>
        <taxon>Suessiales</taxon>
        <taxon>Symbiodiniaceae</taxon>
        <taxon>Durusdinium</taxon>
    </lineage>
</organism>
<keyword evidence="8" id="KW-1185">Reference proteome</keyword>
<evidence type="ECO:0000256" key="2">
    <source>
        <dbReference type="ARBA" id="ARBA00022670"/>
    </source>
</evidence>
<accession>A0ABP0KMC2</accession>
<evidence type="ECO:0000256" key="1">
    <source>
        <dbReference type="ARBA" id="ARBA00007447"/>
    </source>
</evidence>
<feature type="domain" description="Peptidase A1" evidence="6">
    <location>
        <begin position="44"/>
        <end position="378"/>
    </location>
</feature>
<name>A0ABP0KMC2_9DINO</name>
<keyword evidence="4" id="KW-0378">Hydrolase</keyword>
<evidence type="ECO:0000259" key="6">
    <source>
        <dbReference type="PROSITE" id="PS51767"/>
    </source>
</evidence>
<keyword evidence="2" id="KW-0645">Protease</keyword>
<dbReference type="Gene3D" id="2.40.70.10">
    <property type="entry name" value="Acid Proteases"/>
    <property type="match status" value="2"/>
</dbReference>
<evidence type="ECO:0000256" key="3">
    <source>
        <dbReference type="ARBA" id="ARBA00022729"/>
    </source>
</evidence>
<keyword evidence="3 5" id="KW-0732">Signal</keyword>
<evidence type="ECO:0000256" key="5">
    <source>
        <dbReference type="SAM" id="SignalP"/>
    </source>
</evidence>
<dbReference type="InterPro" id="IPR001461">
    <property type="entry name" value="Aspartic_peptidase_A1"/>
</dbReference>
<evidence type="ECO:0000313" key="8">
    <source>
        <dbReference type="Proteomes" id="UP001642464"/>
    </source>
</evidence>
<dbReference type="Proteomes" id="UP001642464">
    <property type="component" value="Unassembled WGS sequence"/>
</dbReference>
<dbReference type="Pfam" id="PF00026">
    <property type="entry name" value="Asp"/>
    <property type="match status" value="1"/>
</dbReference>
<protein>
    <submittedName>
        <fullName evidence="7">Aspartic proteinase 39</fullName>
    </submittedName>
</protein>
<gene>
    <name evidence="7" type="ORF">SCF082_LOCUS17889</name>
</gene>
<feature type="signal peptide" evidence="5">
    <location>
        <begin position="1"/>
        <end position="21"/>
    </location>
</feature>
<feature type="chain" id="PRO_5047160449" evidence="5">
    <location>
        <begin position="22"/>
        <end position="431"/>
    </location>
</feature>
<dbReference type="EMBL" id="CAXAMM010011891">
    <property type="protein sequence ID" value="CAK9027363.1"/>
    <property type="molecule type" value="Genomic_DNA"/>
</dbReference>